<dbReference type="Proteomes" id="UP000324222">
    <property type="component" value="Unassembled WGS sequence"/>
</dbReference>
<evidence type="ECO:0000313" key="3">
    <source>
        <dbReference type="Proteomes" id="UP000324222"/>
    </source>
</evidence>
<accession>A0A5B7EBE3</accession>
<dbReference type="AlphaFoldDB" id="A0A5B7EBE3"/>
<name>A0A5B7EBE3_PORTR</name>
<dbReference type="EMBL" id="VSRR010002297">
    <property type="protein sequence ID" value="MPC30675.1"/>
    <property type="molecule type" value="Genomic_DNA"/>
</dbReference>
<sequence>MEGRMGVTWRSMRRELKGSGLGAGSGWRRDEEGTPQHNTASRRYFMAVTQGCVVNHMSVQAMT</sequence>
<evidence type="ECO:0000256" key="1">
    <source>
        <dbReference type="SAM" id="MobiDB-lite"/>
    </source>
</evidence>
<keyword evidence="3" id="KW-1185">Reference proteome</keyword>
<protein>
    <submittedName>
        <fullName evidence="2">Uncharacterized protein</fullName>
    </submittedName>
</protein>
<organism evidence="2 3">
    <name type="scientific">Portunus trituberculatus</name>
    <name type="common">Swimming crab</name>
    <name type="synonym">Neptunus trituberculatus</name>
    <dbReference type="NCBI Taxonomy" id="210409"/>
    <lineage>
        <taxon>Eukaryota</taxon>
        <taxon>Metazoa</taxon>
        <taxon>Ecdysozoa</taxon>
        <taxon>Arthropoda</taxon>
        <taxon>Crustacea</taxon>
        <taxon>Multicrustacea</taxon>
        <taxon>Malacostraca</taxon>
        <taxon>Eumalacostraca</taxon>
        <taxon>Eucarida</taxon>
        <taxon>Decapoda</taxon>
        <taxon>Pleocyemata</taxon>
        <taxon>Brachyura</taxon>
        <taxon>Eubrachyura</taxon>
        <taxon>Portunoidea</taxon>
        <taxon>Portunidae</taxon>
        <taxon>Portuninae</taxon>
        <taxon>Portunus</taxon>
    </lineage>
</organism>
<gene>
    <name evidence="2" type="ORF">E2C01_023943</name>
</gene>
<reference evidence="2 3" key="1">
    <citation type="submission" date="2019-05" db="EMBL/GenBank/DDBJ databases">
        <title>Another draft genome of Portunus trituberculatus and its Hox gene families provides insights of decapod evolution.</title>
        <authorList>
            <person name="Jeong J.-H."/>
            <person name="Song I."/>
            <person name="Kim S."/>
            <person name="Choi T."/>
            <person name="Kim D."/>
            <person name="Ryu S."/>
            <person name="Kim W."/>
        </authorList>
    </citation>
    <scope>NUCLEOTIDE SEQUENCE [LARGE SCALE GENOMIC DNA]</scope>
    <source>
        <tissue evidence="2">Muscle</tissue>
    </source>
</reference>
<comment type="caution">
    <text evidence="2">The sequence shown here is derived from an EMBL/GenBank/DDBJ whole genome shotgun (WGS) entry which is preliminary data.</text>
</comment>
<evidence type="ECO:0000313" key="2">
    <source>
        <dbReference type="EMBL" id="MPC30675.1"/>
    </source>
</evidence>
<feature type="region of interest" description="Disordered" evidence="1">
    <location>
        <begin position="1"/>
        <end position="40"/>
    </location>
</feature>
<proteinExistence type="predicted"/>